<dbReference type="InterPro" id="IPR014922">
    <property type="entry name" value="YdhG-like"/>
</dbReference>
<feature type="compositionally biased region" description="Basic and acidic residues" evidence="1">
    <location>
        <begin position="177"/>
        <end position="191"/>
    </location>
</feature>
<name>A0ABY7NGK5_9MICO</name>
<feature type="region of interest" description="Disordered" evidence="1">
    <location>
        <begin position="157"/>
        <end position="191"/>
    </location>
</feature>
<feature type="compositionally biased region" description="Basic and acidic residues" evidence="1">
    <location>
        <begin position="1"/>
        <end position="21"/>
    </location>
</feature>
<feature type="domain" description="YdhG-like" evidence="2">
    <location>
        <begin position="41"/>
        <end position="144"/>
    </location>
</feature>
<accession>A0ABY7NGK5</accession>
<protein>
    <submittedName>
        <fullName evidence="3">DUF1801 domain-containing protein</fullName>
    </submittedName>
</protein>
<evidence type="ECO:0000259" key="2">
    <source>
        <dbReference type="Pfam" id="PF08818"/>
    </source>
</evidence>
<gene>
    <name evidence="3" type="ORF">KIV56_06170</name>
</gene>
<organism evidence="3 4">
    <name type="scientific">Cryobacterium breve</name>
    <dbReference type="NCBI Taxonomy" id="1259258"/>
    <lineage>
        <taxon>Bacteria</taxon>
        <taxon>Bacillati</taxon>
        <taxon>Actinomycetota</taxon>
        <taxon>Actinomycetes</taxon>
        <taxon>Micrococcales</taxon>
        <taxon>Microbacteriaceae</taxon>
        <taxon>Cryobacterium</taxon>
    </lineage>
</organism>
<evidence type="ECO:0000313" key="3">
    <source>
        <dbReference type="EMBL" id="WBM80887.1"/>
    </source>
</evidence>
<evidence type="ECO:0000256" key="1">
    <source>
        <dbReference type="SAM" id="MobiDB-lite"/>
    </source>
</evidence>
<dbReference type="Proteomes" id="UP001212421">
    <property type="component" value="Chromosome"/>
</dbReference>
<reference evidence="3 4" key="1">
    <citation type="submission" date="2021-05" db="EMBL/GenBank/DDBJ databases">
        <authorList>
            <person name="Kumar R."/>
            <person name="Kumar A."/>
            <person name="Mukhia S."/>
        </authorList>
    </citation>
    <scope>NUCLEOTIDE SEQUENCE [LARGE SCALE GENOMIC DNA]</scope>
    <source>
        <strain evidence="3 4">ERMR7:08</strain>
    </source>
</reference>
<sequence length="191" mass="20404">MSDSDSDPKSHAQASADRDTDSAAAAAAVRAFIDAVPNPTRRRDAETLLELMSRITGEKPRMWFRSIVGYGQYHYQYASGREGDACAAGFSPRKAATTIYLANGVGAYTEQLERLGSHTTGVGCLYLKDLATVDLAALEAIIADSYRVVTSGTYGHRAHESATEPAHESATESANEPAHKSAHESARESPA</sequence>
<proteinExistence type="predicted"/>
<dbReference type="RefSeq" id="WP_348648486.1">
    <property type="nucleotide sequence ID" value="NZ_CP075584.1"/>
</dbReference>
<evidence type="ECO:0000313" key="4">
    <source>
        <dbReference type="Proteomes" id="UP001212421"/>
    </source>
</evidence>
<keyword evidence="4" id="KW-1185">Reference proteome</keyword>
<feature type="compositionally biased region" description="Basic and acidic residues" evidence="1">
    <location>
        <begin position="157"/>
        <end position="170"/>
    </location>
</feature>
<feature type="region of interest" description="Disordered" evidence="1">
    <location>
        <begin position="1"/>
        <end position="22"/>
    </location>
</feature>
<dbReference type="EMBL" id="CP075584">
    <property type="protein sequence ID" value="WBM80887.1"/>
    <property type="molecule type" value="Genomic_DNA"/>
</dbReference>
<dbReference type="Pfam" id="PF08818">
    <property type="entry name" value="DUF1801"/>
    <property type="match status" value="1"/>
</dbReference>